<accession>A0A2N5W293</accession>
<gene>
    <name evidence="2" type="ORF">PCANC_04057</name>
</gene>
<organism evidence="2 3">
    <name type="scientific">Puccinia coronata f. sp. avenae</name>
    <dbReference type="NCBI Taxonomy" id="200324"/>
    <lineage>
        <taxon>Eukaryota</taxon>
        <taxon>Fungi</taxon>
        <taxon>Dikarya</taxon>
        <taxon>Basidiomycota</taxon>
        <taxon>Pucciniomycotina</taxon>
        <taxon>Pucciniomycetes</taxon>
        <taxon>Pucciniales</taxon>
        <taxon>Pucciniaceae</taxon>
        <taxon>Puccinia</taxon>
    </lineage>
</organism>
<proteinExistence type="predicted"/>
<reference evidence="2 3" key="1">
    <citation type="submission" date="2017-11" db="EMBL/GenBank/DDBJ databases">
        <title>De novo assembly and phasing of dikaryotic genomes from two isolates of Puccinia coronata f. sp. avenae, the causal agent of oat crown rust.</title>
        <authorList>
            <person name="Miller M.E."/>
            <person name="Zhang Y."/>
            <person name="Omidvar V."/>
            <person name="Sperschneider J."/>
            <person name="Schwessinger B."/>
            <person name="Raley C."/>
            <person name="Palmer J.M."/>
            <person name="Garnica D."/>
            <person name="Upadhyaya N."/>
            <person name="Rathjen J."/>
            <person name="Taylor J.M."/>
            <person name="Park R.F."/>
            <person name="Dodds P.N."/>
            <person name="Hirsch C.D."/>
            <person name="Kianian S.F."/>
            <person name="Figueroa M."/>
        </authorList>
    </citation>
    <scope>NUCLEOTIDE SEQUENCE [LARGE SCALE GENOMIC DNA]</scope>
    <source>
        <strain evidence="2">12NC29</strain>
    </source>
</reference>
<comment type="caution">
    <text evidence="2">The sequence shown here is derived from an EMBL/GenBank/DDBJ whole genome shotgun (WGS) entry which is preliminary data.</text>
</comment>
<evidence type="ECO:0000313" key="2">
    <source>
        <dbReference type="EMBL" id="PLW56337.1"/>
    </source>
</evidence>
<keyword evidence="3" id="KW-1185">Reference proteome</keyword>
<protein>
    <submittedName>
        <fullName evidence="2">Uncharacterized protein</fullName>
    </submittedName>
</protein>
<dbReference type="AlphaFoldDB" id="A0A2N5W293"/>
<evidence type="ECO:0000313" key="3">
    <source>
        <dbReference type="Proteomes" id="UP000235388"/>
    </source>
</evidence>
<dbReference type="EMBL" id="PGCJ01000022">
    <property type="protein sequence ID" value="PLW56337.1"/>
    <property type="molecule type" value="Genomic_DNA"/>
</dbReference>
<sequence>MPPLNVTVASTSNELKDPTLAFLEEQFPPRPLMDSADLFKHLPVDGTGPENCSPSQAKSREHSRPIKSSLSTPFMVISNHLWTFQLLDVTKPTSTDHRYSRRLPLLPSVNFIIVTSAMSTRTPFDKLFTERLLIWIHALFHFGKFSLRRVSRLQVAKIKACTKQLVNFEITNVLDVFGNLVLLPTVQHLDLVQPPTSKTKYWSPIRFPATNHSSKTTITTTSLLCGFPTFYFVPARRLAVA</sequence>
<evidence type="ECO:0000256" key="1">
    <source>
        <dbReference type="SAM" id="MobiDB-lite"/>
    </source>
</evidence>
<dbReference type="Proteomes" id="UP000235388">
    <property type="component" value="Unassembled WGS sequence"/>
</dbReference>
<feature type="region of interest" description="Disordered" evidence="1">
    <location>
        <begin position="44"/>
        <end position="65"/>
    </location>
</feature>
<name>A0A2N5W293_9BASI</name>